<name>A0AAD5B4E9_SILAS</name>
<evidence type="ECO:0000259" key="1">
    <source>
        <dbReference type="Pfam" id="PF17790"/>
    </source>
</evidence>
<keyword evidence="3" id="KW-1185">Reference proteome</keyword>
<evidence type="ECO:0000313" key="3">
    <source>
        <dbReference type="Proteomes" id="UP001205998"/>
    </source>
</evidence>
<protein>
    <submittedName>
        <fullName evidence="2">Complement component c3b, tandem duplicate 2 isoform 2</fullName>
    </submittedName>
</protein>
<organism evidence="2 3">
    <name type="scientific">Silurus asotus</name>
    <name type="common">Amur catfish</name>
    <name type="synonym">Parasilurus asotus</name>
    <dbReference type="NCBI Taxonomy" id="30991"/>
    <lineage>
        <taxon>Eukaryota</taxon>
        <taxon>Metazoa</taxon>
        <taxon>Chordata</taxon>
        <taxon>Craniata</taxon>
        <taxon>Vertebrata</taxon>
        <taxon>Euteleostomi</taxon>
        <taxon>Actinopterygii</taxon>
        <taxon>Neopterygii</taxon>
        <taxon>Teleostei</taxon>
        <taxon>Ostariophysi</taxon>
        <taxon>Siluriformes</taxon>
        <taxon>Siluridae</taxon>
        <taxon>Silurus</taxon>
    </lineage>
</organism>
<sequence>SKLDFDPSPKFALVAPAVLRVETNENILLEAFGLSQPVSVSVSVYDFPAKSHRFWQGSVTLNSDNNYNVLQSIKINPSFLQREKKGTKYVELVAQFGDFQEVKYISKVSFLSGYIFIQTDKPIYNPGDTVRSRAFVSNAAFQAFSGTISVEIQ</sequence>
<reference evidence="2" key="1">
    <citation type="submission" date="2018-07" db="EMBL/GenBank/DDBJ databases">
        <title>Comparative genomics of catfishes provides insights into carnivory and benthic adaptation.</title>
        <authorList>
            <person name="Zhang Y."/>
            <person name="Wang D."/>
            <person name="Peng Z."/>
            <person name="Zheng S."/>
            <person name="Shao F."/>
            <person name="Tao W."/>
        </authorList>
    </citation>
    <scope>NUCLEOTIDE SEQUENCE</scope>
    <source>
        <strain evidence="2">Chongqing</strain>
    </source>
</reference>
<proteinExistence type="predicted"/>
<dbReference type="EMBL" id="MU548441">
    <property type="protein sequence ID" value="KAI5627846.1"/>
    <property type="molecule type" value="Genomic_DNA"/>
</dbReference>
<dbReference type="AlphaFoldDB" id="A0AAD5B4E9"/>
<dbReference type="InterPro" id="IPR041425">
    <property type="entry name" value="C3/4/5_MG1"/>
</dbReference>
<dbReference type="InterPro" id="IPR050473">
    <property type="entry name" value="A2M/Complement_sys"/>
</dbReference>
<dbReference type="Gene3D" id="2.60.40.1930">
    <property type="match status" value="2"/>
</dbReference>
<accession>A0AAD5B4E9</accession>
<feature type="domain" description="Complement C3/4/5 macroglobulin" evidence="1">
    <location>
        <begin position="9"/>
        <end position="104"/>
    </location>
</feature>
<comment type="caution">
    <text evidence="2">The sequence shown here is derived from an EMBL/GenBank/DDBJ whole genome shotgun (WGS) entry which is preliminary data.</text>
</comment>
<dbReference type="Pfam" id="PF17790">
    <property type="entry name" value="MG1"/>
    <property type="match status" value="1"/>
</dbReference>
<dbReference type="PANTHER" id="PTHR11412:SF167">
    <property type="entry name" value="COMPLEMENT COMPONENT C3B, TANDEM DUPLICATE 1 ISOFORM X1-RELATED"/>
    <property type="match status" value="1"/>
</dbReference>
<feature type="non-terminal residue" evidence="2">
    <location>
        <position position="1"/>
    </location>
</feature>
<evidence type="ECO:0000313" key="2">
    <source>
        <dbReference type="EMBL" id="KAI5627846.1"/>
    </source>
</evidence>
<dbReference type="PANTHER" id="PTHR11412">
    <property type="entry name" value="MACROGLOBULIN / COMPLEMENT"/>
    <property type="match status" value="1"/>
</dbReference>
<dbReference type="Proteomes" id="UP001205998">
    <property type="component" value="Unassembled WGS sequence"/>
</dbReference>
<feature type="non-terminal residue" evidence="2">
    <location>
        <position position="153"/>
    </location>
</feature>
<gene>
    <name evidence="2" type="ORF">C0J50_10639</name>
</gene>